<reference evidence="3" key="1">
    <citation type="submission" date="2020-05" db="EMBL/GenBank/DDBJ databases">
        <title>Novel species in genus Nocardioides.</title>
        <authorList>
            <person name="Zhang G."/>
        </authorList>
    </citation>
    <scope>NUCLEOTIDE SEQUENCE [LARGE SCALE GENOMIC DNA]</scope>
    <source>
        <strain evidence="3">zg-1050</strain>
    </source>
</reference>
<dbReference type="Gene3D" id="3.90.1150.10">
    <property type="entry name" value="Aspartate Aminotransferase, domain 1"/>
    <property type="match status" value="2"/>
</dbReference>
<dbReference type="AlphaFoldDB" id="A0A6M8J1N1"/>
<accession>A0A6M8J1N1</accession>
<dbReference type="RefSeq" id="WP_173165326.1">
    <property type="nucleotide sequence ID" value="NZ_CP053716.1"/>
</dbReference>
<dbReference type="GO" id="GO:0008483">
    <property type="term" value="F:transaminase activity"/>
    <property type="evidence" value="ECO:0007669"/>
    <property type="project" value="UniProtKB-KW"/>
</dbReference>
<name>A0A6M8J1N1_9ACTN</name>
<dbReference type="Pfam" id="PF00155">
    <property type="entry name" value="Aminotran_1_2"/>
    <property type="match status" value="1"/>
</dbReference>
<dbReference type="CDD" id="cd00609">
    <property type="entry name" value="AAT_like"/>
    <property type="match status" value="1"/>
</dbReference>
<gene>
    <name evidence="2" type="ORF">HLV38_06825</name>
</gene>
<dbReference type="InterPro" id="IPR015421">
    <property type="entry name" value="PyrdxlP-dep_Trfase_major"/>
</dbReference>
<keyword evidence="2" id="KW-0808">Transferase</keyword>
<organism evidence="2 3">
    <name type="scientific">Berryella wangjianweii</name>
    <dbReference type="NCBI Taxonomy" id="2734634"/>
    <lineage>
        <taxon>Bacteria</taxon>
        <taxon>Bacillati</taxon>
        <taxon>Actinomycetota</taxon>
        <taxon>Coriobacteriia</taxon>
        <taxon>Eggerthellales</taxon>
        <taxon>Eggerthellaceae</taxon>
        <taxon>Berryella</taxon>
    </lineage>
</organism>
<dbReference type="PANTHER" id="PTHR42691">
    <property type="entry name" value="ASPARTATE AMINOTRANSFERASE YHDR-RELATED"/>
    <property type="match status" value="1"/>
</dbReference>
<keyword evidence="3" id="KW-1185">Reference proteome</keyword>
<dbReference type="EMBL" id="CP053716">
    <property type="protein sequence ID" value="QKF07850.1"/>
    <property type="molecule type" value="Genomic_DNA"/>
</dbReference>
<feature type="domain" description="Aminotransferase class I/classII large" evidence="1">
    <location>
        <begin position="34"/>
        <end position="379"/>
    </location>
</feature>
<evidence type="ECO:0000259" key="1">
    <source>
        <dbReference type="Pfam" id="PF00155"/>
    </source>
</evidence>
<dbReference type="Proteomes" id="UP000503297">
    <property type="component" value="Chromosome"/>
</dbReference>
<dbReference type="InterPro" id="IPR015422">
    <property type="entry name" value="PyrdxlP-dep_Trfase_small"/>
</dbReference>
<evidence type="ECO:0000313" key="3">
    <source>
        <dbReference type="Proteomes" id="UP000503297"/>
    </source>
</evidence>
<dbReference type="InterPro" id="IPR004839">
    <property type="entry name" value="Aminotransferase_I/II_large"/>
</dbReference>
<dbReference type="NCBIfam" id="NF005305">
    <property type="entry name" value="PRK06836.1"/>
    <property type="match status" value="1"/>
</dbReference>
<evidence type="ECO:0000313" key="2">
    <source>
        <dbReference type="EMBL" id="QKF07850.1"/>
    </source>
</evidence>
<sequence length="392" mass="42699">MINPRMLELGKAPSTIRELFAYGQRRKQEVGAHHVFDLSIGNPSTPTPAAVTERMRQLLSQPAETIHGYTNAPGTAEVRAAVARNLNERFDAGALPQHVYMTCGAYAALAVALRALTVPGDQVVVNAPYFPEYRVLAEAADAQLVEVPTVPDTFQLDLAALDAAIGPRTSVVIVNSPNNPAGAVYTADVLQGLGDLLRRKSAAFGHPVFLLSDEPYRELSYDAPVPFPANFYDHTVVCYSWAKSLSLPGERIGYAYASSRMDCADEVMAAIAGAGRALGFVNAPVLFQRVMETCIDCPPDLSDYARNRTLLTEGLARLGYEFVHPDGAFYLWVRALEPDAEAFSARARELDLLIVPSNSFGCEGWVRCSYCVSSAVIERSMAAWEALKRSYE</sequence>
<dbReference type="SUPFAM" id="SSF53383">
    <property type="entry name" value="PLP-dependent transferases"/>
    <property type="match status" value="1"/>
</dbReference>
<dbReference type="PANTHER" id="PTHR42691:SF1">
    <property type="entry name" value="ASPARTATE AMINOTRANSFERASE YHDR-RELATED"/>
    <property type="match status" value="1"/>
</dbReference>
<protein>
    <submittedName>
        <fullName evidence="2">Pyridoxal phosphate-dependent aminotransferase</fullName>
    </submittedName>
</protein>
<dbReference type="InterPro" id="IPR015424">
    <property type="entry name" value="PyrdxlP-dep_Trfase"/>
</dbReference>
<dbReference type="Gene3D" id="3.40.640.10">
    <property type="entry name" value="Type I PLP-dependent aspartate aminotransferase-like (Major domain)"/>
    <property type="match status" value="1"/>
</dbReference>
<keyword evidence="2" id="KW-0032">Aminotransferase</keyword>
<dbReference type="KEGG" id="bwa:HLV38_06825"/>
<dbReference type="GO" id="GO:0030170">
    <property type="term" value="F:pyridoxal phosphate binding"/>
    <property type="evidence" value="ECO:0007669"/>
    <property type="project" value="InterPro"/>
</dbReference>
<proteinExistence type="predicted"/>